<protein>
    <submittedName>
        <fullName evidence="3">Uncharacterized protein</fullName>
    </submittedName>
</protein>
<keyword evidence="1" id="KW-0175">Coiled coil</keyword>
<keyword evidence="2" id="KW-0812">Transmembrane</keyword>
<keyword evidence="2" id="KW-0472">Membrane</keyword>
<evidence type="ECO:0000313" key="3">
    <source>
        <dbReference type="EMBL" id="SFE16983.1"/>
    </source>
</evidence>
<name>A0A1I1YFV1_9BACL</name>
<accession>A0A1I1YFV1</accession>
<dbReference type="AlphaFoldDB" id="A0A1I1YFV1"/>
<proteinExistence type="predicted"/>
<dbReference type="Proteomes" id="UP000183410">
    <property type="component" value="Unassembled WGS sequence"/>
</dbReference>
<dbReference type="OrthoDB" id="1682562at2"/>
<keyword evidence="4" id="KW-1185">Reference proteome</keyword>
<evidence type="ECO:0000256" key="1">
    <source>
        <dbReference type="SAM" id="Coils"/>
    </source>
</evidence>
<evidence type="ECO:0000313" key="4">
    <source>
        <dbReference type="Proteomes" id="UP000183410"/>
    </source>
</evidence>
<dbReference type="EMBL" id="FONN01000001">
    <property type="protein sequence ID" value="SFE16983.1"/>
    <property type="molecule type" value="Genomic_DNA"/>
</dbReference>
<feature type="transmembrane region" description="Helical" evidence="2">
    <location>
        <begin position="6"/>
        <end position="22"/>
    </location>
</feature>
<dbReference type="RefSeq" id="WP_046230740.1">
    <property type="nucleotide sequence ID" value="NZ_FONN01000001.1"/>
</dbReference>
<feature type="coiled-coil region" evidence="1">
    <location>
        <begin position="33"/>
        <end position="96"/>
    </location>
</feature>
<organism evidence="3 4">
    <name type="scientific">Paenibacillus algorifonticola</name>
    <dbReference type="NCBI Taxonomy" id="684063"/>
    <lineage>
        <taxon>Bacteria</taxon>
        <taxon>Bacillati</taxon>
        <taxon>Bacillota</taxon>
        <taxon>Bacilli</taxon>
        <taxon>Bacillales</taxon>
        <taxon>Paenibacillaceae</taxon>
        <taxon>Paenibacillus</taxon>
    </lineage>
</organism>
<evidence type="ECO:0000256" key="2">
    <source>
        <dbReference type="SAM" id="Phobius"/>
    </source>
</evidence>
<gene>
    <name evidence="3" type="ORF">SAMN04487969_101440</name>
</gene>
<keyword evidence="2" id="KW-1133">Transmembrane helix</keyword>
<reference evidence="4" key="1">
    <citation type="submission" date="2016-10" db="EMBL/GenBank/DDBJ databases">
        <authorList>
            <person name="Varghese N."/>
            <person name="Submissions S."/>
        </authorList>
    </citation>
    <scope>NUCLEOTIDE SEQUENCE [LARGE SCALE GENOMIC DNA]</scope>
    <source>
        <strain evidence="4">CGMCC 1.10223</strain>
    </source>
</reference>
<sequence>MSNWQYIVLLGAVVVVFGLLLPRRKQPVAAQAVNNMEVSLEQFMENMEQDNRELTALIVQSQEEARAKARRGEERLAELERKYSAMEQLFEQQKTTAVLVPAAQVPLVKVDAPITPASAVFQKEPEELEEPAPPAKQTIQQRYPDLFDFHQQGKSIEAIAKKMNMNKGEVQLILQLAKQEESARV</sequence>